<name>A0A166QPU8_9AGAM</name>
<dbReference type="EMBL" id="KV417509">
    <property type="protein sequence ID" value="KZP27407.1"/>
    <property type="molecule type" value="Genomic_DNA"/>
</dbReference>
<feature type="domain" description="SH3" evidence="6">
    <location>
        <begin position="76"/>
        <end position="137"/>
    </location>
</feature>
<dbReference type="Pfam" id="PF00018">
    <property type="entry name" value="SH3_1"/>
    <property type="match status" value="1"/>
</dbReference>
<dbReference type="GO" id="GO:0008289">
    <property type="term" value="F:lipid binding"/>
    <property type="evidence" value="ECO:0007669"/>
    <property type="project" value="TreeGrafter"/>
</dbReference>
<evidence type="ECO:0000313" key="7">
    <source>
        <dbReference type="EMBL" id="KZP27407.1"/>
    </source>
</evidence>
<feature type="compositionally biased region" description="Low complexity" evidence="5">
    <location>
        <begin position="206"/>
        <end position="219"/>
    </location>
</feature>
<organism evidence="7 8">
    <name type="scientific">Athelia psychrophila</name>
    <dbReference type="NCBI Taxonomy" id="1759441"/>
    <lineage>
        <taxon>Eukaryota</taxon>
        <taxon>Fungi</taxon>
        <taxon>Dikarya</taxon>
        <taxon>Basidiomycota</taxon>
        <taxon>Agaricomycotina</taxon>
        <taxon>Agaricomycetes</taxon>
        <taxon>Agaricomycetidae</taxon>
        <taxon>Atheliales</taxon>
        <taxon>Atheliaceae</taxon>
        <taxon>Athelia</taxon>
    </lineage>
</organism>
<keyword evidence="8" id="KW-1185">Reference proteome</keyword>
<dbReference type="GO" id="GO:0051666">
    <property type="term" value="P:actin cortical patch localization"/>
    <property type="evidence" value="ECO:0007669"/>
    <property type="project" value="InterPro"/>
</dbReference>
<dbReference type="PROSITE" id="PS50002">
    <property type="entry name" value="SH3"/>
    <property type="match status" value="1"/>
</dbReference>
<proteinExistence type="predicted"/>
<evidence type="ECO:0000313" key="8">
    <source>
        <dbReference type="Proteomes" id="UP000076532"/>
    </source>
</evidence>
<dbReference type="GO" id="GO:0005737">
    <property type="term" value="C:cytoplasm"/>
    <property type="evidence" value="ECO:0007669"/>
    <property type="project" value="UniProtKB-SubCell"/>
</dbReference>
<dbReference type="GO" id="GO:0006897">
    <property type="term" value="P:endocytosis"/>
    <property type="evidence" value="ECO:0007669"/>
    <property type="project" value="InterPro"/>
</dbReference>
<dbReference type="SUPFAM" id="SSF50044">
    <property type="entry name" value="SH3-domain"/>
    <property type="match status" value="1"/>
</dbReference>
<keyword evidence="3" id="KW-0963">Cytoplasm</keyword>
<dbReference type="FunFam" id="2.30.30.40:FF:000072">
    <property type="entry name" value="Unconventional Myosin IB"/>
    <property type="match status" value="1"/>
</dbReference>
<dbReference type="InterPro" id="IPR036028">
    <property type="entry name" value="SH3-like_dom_sf"/>
</dbReference>
<dbReference type="InterPro" id="IPR046982">
    <property type="entry name" value="BIN3/RVS161-like"/>
</dbReference>
<feature type="region of interest" description="Disordered" evidence="5">
    <location>
        <begin position="127"/>
        <end position="269"/>
    </location>
</feature>
<evidence type="ECO:0000256" key="1">
    <source>
        <dbReference type="ARBA" id="ARBA00004496"/>
    </source>
</evidence>
<comment type="subcellular location">
    <subcellularLocation>
        <location evidence="1">Cytoplasm</location>
    </subcellularLocation>
</comment>
<dbReference type="PRINTS" id="PR00499">
    <property type="entry name" value="P67PHOX"/>
</dbReference>
<evidence type="ECO:0000256" key="3">
    <source>
        <dbReference type="ARBA" id="ARBA00022490"/>
    </source>
</evidence>
<evidence type="ECO:0000256" key="5">
    <source>
        <dbReference type="SAM" id="MobiDB-lite"/>
    </source>
</evidence>
<gene>
    <name evidence="7" type="ORF">FIBSPDRAFT_908990</name>
</gene>
<dbReference type="PANTHER" id="PTHR47174">
    <property type="entry name" value="BRIDGING INTEGRATOR 3"/>
    <property type="match status" value="1"/>
</dbReference>
<dbReference type="Gene3D" id="2.30.30.40">
    <property type="entry name" value="SH3 Domains"/>
    <property type="match status" value="1"/>
</dbReference>
<dbReference type="PRINTS" id="PR00452">
    <property type="entry name" value="SH3DOMAIN"/>
</dbReference>
<dbReference type="PANTHER" id="PTHR47174:SF3">
    <property type="entry name" value="BRIDGING INTEGRATOR 3"/>
    <property type="match status" value="1"/>
</dbReference>
<dbReference type="STRING" id="436010.A0A166QPU8"/>
<dbReference type="SMART" id="SM00326">
    <property type="entry name" value="SH3"/>
    <property type="match status" value="1"/>
</dbReference>
<evidence type="ECO:0000259" key="6">
    <source>
        <dbReference type="PROSITE" id="PS50002"/>
    </source>
</evidence>
<dbReference type="Proteomes" id="UP000076532">
    <property type="component" value="Unassembled WGS sequence"/>
</dbReference>
<dbReference type="InterPro" id="IPR001452">
    <property type="entry name" value="SH3_domain"/>
</dbReference>
<dbReference type="AlphaFoldDB" id="A0A166QPU8"/>
<dbReference type="OrthoDB" id="5983572at2759"/>
<protein>
    <submittedName>
        <fullName evidence="7">SH3-domain-containing protein</fullName>
    </submittedName>
</protein>
<evidence type="ECO:0000256" key="2">
    <source>
        <dbReference type="ARBA" id="ARBA00022443"/>
    </source>
</evidence>
<sequence>MVDQSALLAHIVSQTRANIDFLATHNQISQSDARDIISKLPGANDASVMALADRTQTLMLAPTSPPPAPRVAPSSRQGVRARAIWGWNENAQDANDLSFRAGDEFEIISETNPDWWTGRHNGKQGLFPSNYVEKTPAQSSPYNEKPPLERNYSTSPQYNPQYPPPGAPPASYGGQQGYQSPPPFNQQPVSYGGPQGYQSPPPPNQQPAAYNPYMAQPPGNVGPPPQQQQQVQQPATPSDPPPKKSRFGGLGNTLAQSAAGGLGFGAGSAVGGDLINKIF</sequence>
<feature type="compositionally biased region" description="Gly residues" evidence="5">
    <location>
        <begin position="260"/>
        <end position="269"/>
    </location>
</feature>
<evidence type="ECO:0000256" key="4">
    <source>
        <dbReference type="PROSITE-ProRule" id="PRU00192"/>
    </source>
</evidence>
<accession>A0A166QPU8</accession>
<reference evidence="7 8" key="1">
    <citation type="journal article" date="2016" name="Mol. Biol. Evol.">
        <title>Comparative Genomics of Early-Diverging Mushroom-Forming Fungi Provides Insights into the Origins of Lignocellulose Decay Capabilities.</title>
        <authorList>
            <person name="Nagy L.G."/>
            <person name="Riley R."/>
            <person name="Tritt A."/>
            <person name="Adam C."/>
            <person name="Daum C."/>
            <person name="Floudas D."/>
            <person name="Sun H."/>
            <person name="Yadav J.S."/>
            <person name="Pangilinan J."/>
            <person name="Larsson K.H."/>
            <person name="Matsuura K."/>
            <person name="Barry K."/>
            <person name="Labutti K."/>
            <person name="Kuo R."/>
            <person name="Ohm R.A."/>
            <person name="Bhattacharya S.S."/>
            <person name="Shirouzu T."/>
            <person name="Yoshinaga Y."/>
            <person name="Martin F.M."/>
            <person name="Grigoriev I.V."/>
            <person name="Hibbett D.S."/>
        </authorList>
    </citation>
    <scope>NUCLEOTIDE SEQUENCE [LARGE SCALE GENOMIC DNA]</scope>
    <source>
        <strain evidence="7 8">CBS 109695</strain>
    </source>
</reference>
<dbReference type="GO" id="GO:0015629">
    <property type="term" value="C:actin cytoskeleton"/>
    <property type="evidence" value="ECO:0007669"/>
    <property type="project" value="TreeGrafter"/>
</dbReference>
<keyword evidence="2 4" id="KW-0728">SH3 domain</keyword>
<dbReference type="GO" id="GO:0097320">
    <property type="term" value="P:plasma membrane tubulation"/>
    <property type="evidence" value="ECO:0007669"/>
    <property type="project" value="TreeGrafter"/>
</dbReference>